<gene>
    <name evidence="1" type="ORF">ACFQ5G_28820</name>
</gene>
<dbReference type="Proteomes" id="UP001597183">
    <property type="component" value="Unassembled WGS sequence"/>
</dbReference>
<protein>
    <submittedName>
        <fullName evidence="1">DivIVA domain-containing protein</fullName>
    </submittedName>
</protein>
<organism evidence="1 2">
    <name type="scientific">Actinoplanes sichuanensis</name>
    <dbReference type="NCBI Taxonomy" id="512349"/>
    <lineage>
        <taxon>Bacteria</taxon>
        <taxon>Bacillati</taxon>
        <taxon>Actinomycetota</taxon>
        <taxon>Actinomycetes</taxon>
        <taxon>Micromonosporales</taxon>
        <taxon>Micromonosporaceae</taxon>
        <taxon>Actinoplanes</taxon>
    </lineage>
</organism>
<evidence type="ECO:0000313" key="1">
    <source>
        <dbReference type="EMBL" id="MFD1369358.1"/>
    </source>
</evidence>
<name>A0ABW4AGL3_9ACTN</name>
<comment type="caution">
    <text evidence="1">The sequence shown here is derived from an EMBL/GenBank/DDBJ whole genome shotgun (WGS) entry which is preliminary data.</text>
</comment>
<dbReference type="NCBIfam" id="TIGR03544">
    <property type="entry name" value="DivI1A_domain"/>
    <property type="match status" value="1"/>
</dbReference>
<sequence length="49" mass="5222">MNPDFTIVLRGYDKTQVDAALERANTSLSTVGDSIQRAGAREALGPAPF</sequence>
<dbReference type="EMBL" id="JBHTMK010000040">
    <property type="protein sequence ID" value="MFD1369358.1"/>
    <property type="molecule type" value="Genomic_DNA"/>
</dbReference>
<reference evidence="2" key="1">
    <citation type="journal article" date="2019" name="Int. J. Syst. Evol. Microbiol.">
        <title>The Global Catalogue of Microorganisms (GCM) 10K type strain sequencing project: providing services to taxonomists for standard genome sequencing and annotation.</title>
        <authorList>
            <consortium name="The Broad Institute Genomics Platform"/>
            <consortium name="The Broad Institute Genome Sequencing Center for Infectious Disease"/>
            <person name="Wu L."/>
            <person name="Ma J."/>
        </authorList>
    </citation>
    <scope>NUCLEOTIDE SEQUENCE [LARGE SCALE GENOMIC DNA]</scope>
    <source>
        <strain evidence="2">CCM 7526</strain>
    </source>
</reference>
<proteinExistence type="predicted"/>
<keyword evidence="2" id="KW-1185">Reference proteome</keyword>
<dbReference type="InterPro" id="IPR019933">
    <property type="entry name" value="DivIVA_domain"/>
</dbReference>
<dbReference type="RefSeq" id="WP_317792463.1">
    <property type="nucleotide sequence ID" value="NZ_AP028461.1"/>
</dbReference>
<accession>A0ABW4AGL3</accession>
<evidence type="ECO:0000313" key="2">
    <source>
        <dbReference type="Proteomes" id="UP001597183"/>
    </source>
</evidence>